<feature type="transmembrane region" description="Helical" evidence="1">
    <location>
        <begin position="87"/>
        <end position="111"/>
    </location>
</feature>
<reference evidence="2 3" key="1">
    <citation type="submission" date="2016-03" db="EMBL/GenBank/DDBJ databases">
        <authorList>
            <person name="Ploux O."/>
        </authorList>
    </citation>
    <scope>NUCLEOTIDE SEQUENCE [LARGE SCALE GENOMIC DNA]</scope>
    <source>
        <strain evidence="2 3">R-45370</strain>
    </source>
</reference>
<keyword evidence="1" id="KW-1133">Transmembrane helix</keyword>
<protein>
    <submittedName>
        <fullName evidence="2">Uncharacterized protein</fullName>
    </submittedName>
</protein>
<dbReference type="Proteomes" id="UP000078476">
    <property type="component" value="Unassembled WGS sequence"/>
</dbReference>
<evidence type="ECO:0000313" key="3">
    <source>
        <dbReference type="Proteomes" id="UP000078476"/>
    </source>
</evidence>
<keyword evidence="1" id="KW-0472">Membrane</keyword>
<accession>A0A177NH13</accession>
<keyword evidence="1" id="KW-0812">Transmembrane</keyword>
<organism evidence="2 3">
    <name type="scientific">Methylomonas lenta</name>
    <dbReference type="NCBI Taxonomy" id="980561"/>
    <lineage>
        <taxon>Bacteria</taxon>
        <taxon>Pseudomonadati</taxon>
        <taxon>Pseudomonadota</taxon>
        <taxon>Gammaproteobacteria</taxon>
        <taxon>Methylococcales</taxon>
        <taxon>Methylococcaceae</taxon>
        <taxon>Methylomonas</taxon>
    </lineage>
</organism>
<dbReference type="RefSeq" id="WP_066981501.1">
    <property type="nucleotide sequence ID" value="NZ_LUUI01000096.1"/>
</dbReference>
<feature type="transmembrane region" description="Helical" evidence="1">
    <location>
        <begin position="47"/>
        <end position="80"/>
    </location>
</feature>
<feature type="transmembrane region" description="Helical" evidence="1">
    <location>
        <begin position="9"/>
        <end position="27"/>
    </location>
</feature>
<dbReference type="EMBL" id="LUUI01000096">
    <property type="protein sequence ID" value="OAI16350.1"/>
    <property type="molecule type" value="Genomic_DNA"/>
</dbReference>
<proteinExistence type="predicted"/>
<evidence type="ECO:0000256" key="1">
    <source>
        <dbReference type="SAM" id="Phobius"/>
    </source>
</evidence>
<dbReference type="AlphaFoldDB" id="A0A177NH13"/>
<gene>
    <name evidence="2" type="ORF">A1359_08390</name>
</gene>
<dbReference type="STRING" id="980561.A1359_08390"/>
<keyword evidence="3" id="KW-1185">Reference proteome</keyword>
<sequence>MSTKPNHHLLLKTLILGGLIAALVYLFHPGVGQFSLLINGQPVAEPLFRLAAIPALLLVMLFIGVLSVLAMLGVGMFIFMGVLGFSLLSILIIAPYFWPVLLVFLVIVLIMSSGGSKNT</sequence>
<evidence type="ECO:0000313" key="2">
    <source>
        <dbReference type="EMBL" id="OAI16350.1"/>
    </source>
</evidence>
<dbReference type="OrthoDB" id="5571363at2"/>
<comment type="caution">
    <text evidence="2">The sequence shown here is derived from an EMBL/GenBank/DDBJ whole genome shotgun (WGS) entry which is preliminary data.</text>
</comment>
<name>A0A177NH13_9GAMM</name>